<keyword evidence="4" id="KW-0285">Flavoprotein</keyword>
<dbReference type="Gene3D" id="3.10.520.10">
    <property type="entry name" value="ApbE-like domains"/>
    <property type="match status" value="1"/>
</dbReference>
<dbReference type="Proteomes" id="UP001291912">
    <property type="component" value="Unassembled WGS sequence"/>
</dbReference>
<sequence>MTGETATRDWTVWGTDARLVLAGPDAHDPTRMRRAAALVDDLLAEIDLACSRFRSDSELNRLHASLPTGAEVSPLLAALVRAALDAAALTEGRVDPTLRYAMDAVGYDRDIDLIEDDGGLIRAVLSPRPGWRSVGLRGHTLQVPAHLALDLGATAKAVASDRAAALVHAELGDSVLVSLGGDISTSGAAPAAGWNVTVRDMPGDPAARVALGPGRGLATSSTQKRRWHRAGLTRHHILDPRTGTPADPVWRTVTVAARTCVRANSFSTGAIVAGDAAPEWLGRHGVPARLVRQDGAVVFTGDWPRDAELGCDAETADLGSAA</sequence>
<evidence type="ECO:0000256" key="6">
    <source>
        <dbReference type="ARBA" id="ARBA00022723"/>
    </source>
</evidence>
<organism evidence="11 12">
    <name type="scientific">Microbacterium aquimaris</name>
    <dbReference type="NCBI Taxonomy" id="459816"/>
    <lineage>
        <taxon>Bacteria</taxon>
        <taxon>Bacillati</taxon>
        <taxon>Actinomycetota</taxon>
        <taxon>Actinomycetes</taxon>
        <taxon>Micrococcales</taxon>
        <taxon>Microbacteriaceae</taxon>
        <taxon>Microbacterium</taxon>
    </lineage>
</organism>
<evidence type="ECO:0000256" key="3">
    <source>
        <dbReference type="ARBA" id="ARBA00016337"/>
    </source>
</evidence>
<dbReference type="PANTHER" id="PTHR30040:SF2">
    <property type="entry name" value="FAD:PROTEIN FMN TRANSFERASE"/>
    <property type="match status" value="1"/>
</dbReference>
<evidence type="ECO:0000256" key="10">
    <source>
        <dbReference type="ARBA" id="ARBA00048540"/>
    </source>
</evidence>
<keyword evidence="8" id="KW-0460">Magnesium</keyword>
<comment type="cofactor">
    <cofactor evidence="1">
        <name>Mg(2+)</name>
        <dbReference type="ChEBI" id="CHEBI:18420"/>
    </cofactor>
</comment>
<keyword evidence="7" id="KW-0274">FAD</keyword>
<keyword evidence="6" id="KW-0479">Metal-binding</keyword>
<name>A0ABU5N7A2_9MICO</name>
<evidence type="ECO:0000256" key="5">
    <source>
        <dbReference type="ARBA" id="ARBA00022679"/>
    </source>
</evidence>
<dbReference type="EC" id="2.7.1.180" evidence="2"/>
<evidence type="ECO:0000256" key="8">
    <source>
        <dbReference type="ARBA" id="ARBA00022842"/>
    </source>
</evidence>
<accession>A0ABU5N7A2</accession>
<evidence type="ECO:0000256" key="9">
    <source>
        <dbReference type="ARBA" id="ARBA00031306"/>
    </source>
</evidence>
<evidence type="ECO:0000256" key="7">
    <source>
        <dbReference type="ARBA" id="ARBA00022827"/>
    </source>
</evidence>
<dbReference type="Pfam" id="PF02424">
    <property type="entry name" value="ApbE"/>
    <property type="match status" value="1"/>
</dbReference>
<evidence type="ECO:0000256" key="4">
    <source>
        <dbReference type="ARBA" id="ARBA00022630"/>
    </source>
</evidence>
<proteinExistence type="predicted"/>
<dbReference type="InterPro" id="IPR024932">
    <property type="entry name" value="ApbE"/>
</dbReference>
<dbReference type="EMBL" id="JAWJYN010000002">
    <property type="protein sequence ID" value="MDZ8161984.1"/>
    <property type="molecule type" value="Genomic_DNA"/>
</dbReference>
<comment type="caution">
    <text evidence="11">The sequence shown here is derived from an EMBL/GenBank/DDBJ whole genome shotgun (WGS) entry which is preliminary data.</text>
</comment>
<comment type="catalytic activity">
    <reaction evidence="10">
        <text>L-threonyl-[protein] + FAD = FMN-L-threonyl-[protein] + AMP + H(+)</text>
        <dbReference type="Rhea" id="RHEA:36847"/>
        <dbReference type="Rhea" id="RHEA-COMP:11060"/>
        <dbReference type="Rhea" id="RHEA-COMP:11061"/>
        <dbReference type="ChEBI" id="CHEBI:15378"/>
        <dbReference type="ChEBI" id="CHEBI:30013"/>
        <dbReference type="ChEBI" id="CHEBI:57692"/>
        <dbReference type="ChEBI" id="CHEBI:74257"/>
        <dbReference type="ChEBI" id="CHEBI:456215"/>
        <dbReference type="EC" id="2.7.1.180"/>
    </reaction>
</comment>
<evidence type="ECO:0000313" key="11">
    <source>
        <dbReference type="EMBL" id="MDZ8161984.1"/>
    </source>
</evidence>
<keyword evidence="12" id="KW-1185">Reference proteome</keyword>
<evidence type="ECO:0000256" key="2">
    <source>
        <dbReference type="ARBA" id="ARBA00011955"/>
    </source>
</evidence>
<dbReference type="PANTHER" id="PTHR30040">
    <property type="entry name" value="THIAMINE BIOSYNTHESIS LIPOPROTEIN APBE"/>
    <property type="match status" value="1"/>
</dbReference>
<evidence type="ECO:0000313" key="12">
    <source>
        <dbReference type="Proteomes" id="UP001291912"/>
    </source>
</evidence>
<protein>
    <recommendedName>
        <fullName evidence="3">FAD:protein FMN transferase</fullName>
        <ecNumber evidence="2">2.7.1.180</ecNumber>
    </recommendedName>
    <alternativeName>
        <fullName evidence="9">Flavin transferase</fullName>
    </alternativeName>
</protein>
<gene>
    <name evidence="11" type="ORF">R2Q92_09025</name>
</gene>
<keyword evidence="5 11" id="KW-0808">Transferase</keyword>
<dbReference type="SUPFAM" id="SSF143631">
    <property type="entry name" value="ApbE-like"/>
    <property type="match status" value="1"/>
</dbReference>
<evidence type="ECO:0000256" key="1">
    <source>
        <dbReference type="ARBA" id="ARBA00001946"/>
    </source>
</evidence>
<reference evidence="11 12" key="1">
    <citation type="submission" date="2023-10" db="EMBL/GenBank/DDBJ databases">
        <title>Microbacterium xanthum sp. nov., isolated from seaweed.</title>
        <authorList>
            <person name="Lee S.D."/>
        </authorList>
    </citation>
    <scope>NUCLEOTIDE SEQUENCE [LARGE SCALE GENOMIC DNA]</scope>
    <source>
        <strain evidence="11 12">KCTC 19124</strain>
    </source>
</reference>
<dbReference type="InterPro" id="IPR003374">
    <property type="entry name" value="ApbE-like_sf"/>
</dbReference>
<dbReference type="GO" id="GO:0016740">
    <property type="term" value="F:transferase activity"/>
    <property type="evidence" value="ECO:0007669"/>
    <property type="project" value="UniProtKB-KW"/>
</dbReference>
<dbReference type="RefSeq" id="WP_206697365.1">
    <property type="nucleotide sequence ID" value="NZ_BAAAPT010000002.1"/>
</dbReference>